<keyword evidence="1" id="KW-1133">Transmembrane helix</keyword>
<reference evidence="5 8" key="5">
    <citation type="submission" date="2019-04" db="EMBL/GenBank/DDBJ databases">
        <title>Methylomes of two halophilic Archaea, Haloarcula marismortui and Haloferax mediterranei.</title>
        <authorList>
            <person name="DasSarma S."/>
            <person name="DasSarma P."/>
            <person name="DasSarma S."/>
            <person name="Fomenkov A."/>
            <person name="Vincze T."/>
            <person name="Anton B.P."/>
            <person name="Roberts R.J."/>
        </authorList>
    </citation>
    <scope>NUCLEOTIDE SEQUENCE [LARGE SCALE GENOMIC DNA]</scope>
    <source>
        <strain evidence="5">ATCC 33500</strain>
        <strain evidence="8">ATCC 33500 / DSM 1411 / JCM 8866 / NBRC 14739 / NCIMB 2177 / R-4</strain>
    </source>
</reference>
<dbReference type="Proteomes" id="UP000006469">
    <property type="component" value="Chromosome"/>
</dbReference>
<dbReference type="OrthoDB" id="275779at2157"/>
<dbReference type="AlphaFoldDB" id="I3R5N9"/>
<evidence type="ECO:0000313" key="6">
    <source>
        <dbReference type="Proteomes" id="UP000006469"/>
    </source>
</evidence>
<keyword evidence="1" id="KW-0472">Membrane</keyword>
<evidence type="ECO:0000313" key="3">
    <source>
        <dbReference type="EMBL" id="AFK19549.1"/>
    </source>
</evidence>
<reference evidence="3 6" key="2">
    <citation type="journal article" date="2012" name="J. Bacteriol.">
        <title>Complete genome sequence of the metabolically versatile halophilic archaeon Haloferax mediterranei, a poly(3-hydroxybutyrate-co-3-hydroxyvalerate) producer.</title>
        <authorList>
            <person name="Han J."/>
            <person name="Zhang F."/>
            <person name="Hou J."/>
            <person name="Liu X."/>
            <person name="Li M."/>
            <person name="Liu H."/>
            <person name="Cai L."/>
            <person name="Zhang B."/>
            <person name="Chen Y."/>
            <person name="Zhou J."/>
            <person name="Hu S."/>
            <person name="Xiang H."/>
        </authorList>
    </citation>
    <scope>NUCLEOTIDE SEQUENCE [LARGE SCALE GENOMIC DNA]</scope>
    <source>
        <strain evidence="6">ATCC 33500 / DSM 1411 / JCM 8866 / NBRC 14739 / NCIMB 2177 / R-4</strain>
        <strain evidence="3">CGMCC 1.2087</strain>
    </source>
</reference>
<keyword evidence="5" id="KW-0482">Metalloprotease</keyword>
<dbReference type="RefSeq" id="WP_004059167.1">
    <property type="nucleotide sequence ID" value="NC_017941.2"/>
</dbReference>
<dbReference type="PaxDb" id="523841-HFX_1851"/>
<dbReference type="Proteomes" id="UP000299011">
    <property type="component" value="Chromosome"/>
</dbReference>
<dbReference type="InterPro" id="IPR003675">
    <property type="entry name" value="Rce1/LyrA-like_dom"/>
</dbReference>
<proteinExistence type="predicted"/>
<dbReference type="eggNOG" id="arCOG02766">
    <property type="taxonomic scope" value="Archaea"/>
</dbReference>
<feature type="domain" description="CAAX prenyl protease 2/Lysostaphin resistance protein A-like" evidence="2">
    <location>
        <begin position="153"/>
        <end position="244"/>
    </location>
</feature>
<dbReference type="EMBL" id="CP001868">
    <property type="protein sequence ID" value="AFK19549.1"/>
    <property type="molecule type" value="Genomic_DNA"/>
</dbReference>
<dbReference type="EMBL" id="AOLO01000009">
    <property type="protein sequence ID" value="ELZ99869.1"/>
    <property type="molecule type" value="Genomic_DNA"/>
</dbReference>
<evidence type="ECO:0000313" key="4">
    <source>
        <dbReference type="EMBL" id="ELZ99869.1"/>
    </source>
</evidence>
<dbReference type="KEGG" id="hme:HFX_1851"/>
<dbReference type="EMBL" id="CP039139">
    <property type="protein sequence ID" value="QCQ74193.1"/>
    <property type="molecule type" value="Genomic_DNA"/>
</dbReference>
<keyword evidence="5" id="KW-0378">Hydrolase</keyword>
<evidence type="ECO:0000313" key="8">
    <source>
        <dbReference type="Proteomes" id="UP000299011"/>
    </source>
</evidence>
<feature type="transmembrane region" description="Helical" evidence="1">
    <location>
        <begin position="185"/>
        <end position="205"/>
    </location>
</feature>
<dbReference type="GO" id="GO:0080120">
    <property type="term" value="P:CAAX-box protein maturation"/>
    <property type="evidence" value="ECO:0007669"/>
    <property type="project" value="UniProtKB-ARBA"/>
</dbReference>
<gene>
    <name evidence="3" type="ordered locus">HFX_1851</name>
    <name evidence="4" type="ORF">C439_11058</name>
    <name evidence="5" type="ORF">E6P09_02435</name>
</gene>
<dbReference type="GO" id="GO:0006508">
    <property type="term" value="P:proteolysis"/>
    <property type="evidence" value="ECO:0007669"/>
    <property type="project" value="UniProtKB-KW"/>
</dbReference>
<protein>
    <submittedName>
        <fullName evidence="5">CPBP family intramembrane metalloprotease</fullName>
    </submittedName>
</protein>
<evidence type="ECO:0000313" key="7">
    <source>
        <dbReference type="Proteomes" id="UP000011603"/>
    </source>
</evidence>
<dbReference type="STRING" id="523841.HFX_1851"/>
<keyword evidence="5" id="KW-0645">Protease</keyword>
<feature type="transmembrane region" description="Helical" evidence="1">
    <location>
        <begin position="211"/>
        <end position="228"/>
    </location>
</feature>
<sequence length="257" mass="27657">MSQISDWFSNVRGRIEPPKRLQALLGAVGIAVGGALSSFVVFMLFRPAVSGVLQPSFPALSTLLITKGAQVGFALFVVSYLGLTRQWDEYVHLRRPTVHDAVWVVIGSIGLDIMVAVSKLVLPVFGLSLGVLSGAGADGMDVGLATWPVIWPVIFGGLYLFPALLEEQFFRGLVQGRLRDSFHPVSAVVLGAGLFALVHGLYGIAGGPEFLATYLIHLFGQGLVFCLVYERTDNLLIVALVHAISWTNSGFPFFGLL</sequence>
<feature type="transmembrane region" description="Helical" evidence="1">
    <location>
        <begin position="57"/>
        <end position="81"/>
    </location>
</feature>
<dbReference type="GO" id="GO:0004175">
    <property type="term" value="F:endopeptidase activity"/>
    <property type="evidence" value="ECO:0007669"/>
    <property type="project" value="UniProtKB-ARBA"/>
</dbReference>
<reference evidence="3" key="1">
    <citation type="journal article" date="2012" name="Appl. Environ. Microbiol.">
        <title>Identification of the haloarchaeal phasin (PhaP) that functions in polyhydroxyalkanoate accumulation and granule formation in Haloferax mediterranei.</title>
        <authorList>
            <person name="Cai S."/>
            <person name="Cai L."/>
            <person name="Liu H."/>
            <person name="Liu X."/>
            <person name="Han J."/>
            <person name="Zhou J."/>
            <person name="Xiang H."/>
        </authorList>
    </citation>
    <scope>NUCLEOTIDE SEQUENCE</scope>
    <source>
        <strain evidence="3">CGMCC 1.2087</strain>
    </source>
</reference>
<accession>I3R5N9</accession>
<dbReference type="HOGENOM" id="CLU_073769_0_0_2"/>
<feature type="transmembrane region" description="Helical" evidence="1">
    <location>
        <begin position="102"/>
        <end position="125"/>
    </location>
</feature>
<dbReference type="Proteomes" id="UP000011603">
    <property type="component" value="Unassembled WGS sequence"/>
</dbReference>
<feature type="transmembrane region" description="Helical" evidence="1">
    <location>
        <begin position="21"/>
        <end position="45"/>
    </location>
</feature>
<dbReference type="GO" id="GO:0008237">
    <property type="term" value="F:metallopeptidase activity"/>
    <property type="evidence" value="ECO:0007669"/>
    <property type="project" value="UniProtKB-KW"/>
</dbReference>
<dbReference type="Pfam" id="PF02517">
    <property type="entry name" value="Rce1-like"/>
    <property type="match status" value="1"/>
</dbReference>
<feature type="transmembrane region" description="Helical" evidence="1">
    <location>
        <begin position="145"/>
        <end position="165"/>
    </location>
</feature>
<keyword evidence="1" id="KW-0812">Transmembrane</keyword>
<dbReference type="GeneID" id="40155238"/>
<organism evidence="3 6">
    <name type="scientific">Haloferax mediterranei (strain ATCC 33500 / DSM 1411 / JCM 8866 / NBRC 14739 / NCIMB 2177 / R-4)</name>
    <name type="common">Halobacterium mediterranei</name>
    <dbReference type="NCBI Taxonomy" id="523841"/>
    <lineage>
        <taxon>Archaea</taxon>
        <taxon>Methanobacteriati</taxon>
        <taxon>Methanobacteriota</taxon>
        <taxon>Stenosarchaea group</taxon>
        <taxon>Halobacteria</taxon>
        <taxon>Halobacteriales</taxon>
        <taxon>Haloferacaceae</taxon>
        <taxon>Haloferax</taxon>
    </lineage>
</organism>
<dbReference type="PATRIC" id="fig|523841.21.peg.2235"/>
<reference evidence="3" key="4">
    <citation type="submission" date="2014-05" db="EMBL/GenBank/DDBJ databases">
        <authorList>
            <person name="Wang L."/>
            <person name="Yang H."/>
            <person name="Xiang H."/>
        </authorList>
    </citation>
    <scope>NUCLEOTIDE SEQUENCE</scope>
    <source>
        <strain evidence="3">CGMCC 1.2087</strain>
    </source>
</reference>
<evidence type="ECO:0000256" key="1">
    <source>
        <dbReference type="SAM" id="Phobius"/>
    </source>
</evidence>
<keyword evidence="7" id="KW-1185">Reference proteome</keyword>
<evidence type="ECO:0000313" key="5">
    <source>
        <dbReference type="EMBL" id="QCQ74193.1"/>
    </source>
</evidence>
<evidence type="ECO:0000259" key="2">
    <source>
        <dbReference type="Pfam" id="PF02517"/>
    </source>
</evidence>
<reference evidence="4 7" key="3">
    <citation type="journal article" date="2014" name="PLoS Genet.">
        <title>Phylogenetically driven sequencing of extremely halophilic archaea reveals strategies for static and dynamic osmo-response.</title>
        <authorList>
            <person name="Becker E.A."/>
            <person name="Seitzer P.M."/>
            <person name="Tritt A."/>
            <person name="Larsen D."/>
            <person name="Krusor M."/>
            <person name="Yao A.I."/>
            <person name="Wu D."/>
            <person name="Madern D."/>
            <person name="Eisen J.A."/>
            <person name="Darling A.E."/>
            <person name="Facciotti M.T."/>
        </authorList>
    </citation>
    <scope>NUCLEOTIDE SEQUENCE [LARGE SCALE GENOMIC DNA]</scope>
    <source>
        <strain evidence="4">ATCC 33500</strain>
        <strain evidence="7">ATCC 33500 / DSM 1411 / JCM 8866 / NBRC 14739 / NCIMB 2177 / R-4</strain>
    </source>
</reference>
<feature type="transmembrane region" description="Helical" evidence="1">
    <location>
        <begin position="235"/>
        <end position="254"/>
    </location>
</feature>
<name>I3R5N9_HALMT</name>